<feature type="region of interest" description="Disordered" evidence="3">
    <location>
        <begin position="102"/>
        <end position="149"/>
    </location>
</feature>
<dbReference type="Gene3D" id="1.10.340.30">
    <property type="entry name" value="Hypothetical protein, domain 2"/>
    <property type="match status" value="1"/>
</dbReference>
<dbReference type="SUPFAM" id="SSF48150">
    <property type="entry name" value="DNA-glycosylase"/>
    <property type="match status" value="1"/>
</dbReference>
<dbReference type="GO" id="GO:0003677">
    <property type="term" value="F:DNA binding"/>
    <property type="evidence" value="ECO:0007669"/>
    <property type="project" value="InterPro"/>
</dbReference>
<feature type="region of interest" description="Disordered" evidence="3">
    <location>
        <begin position="373"/>
        <end position="467"/>
    </location>
</feature>
<feature type="region of interest" description="Disordered" evidence="3">
    <location>
        <begin position="215"/>
        <end position="303"/>
    </location>
</feature>
<proteinExistence type="predicted"/>
<gene>
    <name evidence="4" type="ORF">GH714_042458</name>
</gene>
<dbReference type="InterPro" id="IPR011257">
    <property type="entry name" value="DNA_glycosylase"/>
</dbReference>
<dbReference type="PANTHER" id="PTHR15074">
    <property type="entry name" value="METHYL-CPG-BINDING PROTEIN"/>
    <property type="match status" value="1"/>
</dbReference>
<dbReference type="GO" id="GO:0006281">
    <property type="term" value="P:DNA repair"/>
    <property type="evidence" value="ECO:0007669"/>
    <property type="project" value="InterPro"/>
</dbReference>
<feature type="compositionally biased region" description="Polar residues" evidence="3">
    <location>
        <begin position="279"/>
        <end position="288"/>
    </location>
</feature>
<feature type="compositionally biased region" description="Polar residues" evidence="3">
    <location>
        <begin position="222"/>
        <end position="233"/>
    </location>
</feature>
<dbReference type="GO" id="GO:0005634">
    <property type="term" value="C:nucleus"/>
    <property type="evidence" value="ECO:0007669"/>
    <property type="project" value="UniProtKB-SubCell"/>
</dbReference>
<evidence type="ECO:0000313" key="4">
    <source>
        <dbReference type="EMBL" id="KAF2291974.1"/>
    </source>
</evidence>
<protein>
    <recommendedName>
        <fullName evidence="6">HhH-GPD domain-containing protein</fullName>
    </recommendedName>
</protein>
<dbReference type="AlphaFoldDB" id="A0A6A6KTU6"/>
<feature type="region of interest" description="Disordered" evidence="3">
    <location>
        <begin position="1"/>
        <end position="28"/>
    </location>
</feature>
<reference evidence="4 5" key="1">
    <citation type="journal article" date="2020" name="Mol. Plant">
        <title>The Chromosome-Based Rubber Tree Genome Provides New Insights into Spurge Genome Evolution and Rubber Biosynthesis.</title>
        <authorList>
            <person name="Liu J."/>
            <person name="Shi C."/>
            <person name="Shi C.C."/>
            <person name="Li W."/>
            <person name="Zhang Q.J."/>
            <person name="Zhang Y."/>
            <person name="Li K."/>
            <person name="Lu H.F."/>
            <person name="Shi C."/>
            <person name="Zhu S.T."/>
            <person name="Xiao Z.Y."/>
            <person name="Nan H."/>
            <person name="Yue Y."/>
            <person name="Zhu X.G."/>
            <person name="Wu Y."/>
            <person name="Hong X.N."/>
            <person name="Fan G.Y."/>
            <person name="Tong Y."/>
            <person name="Zhang D."/>
            <person name="Mao C.L."/>
            <person name="Liu Y.L."/>
            <person name="Hao S.J."/>
            <person name="Liu W.Q."/>
            <person name="Lv M.Q."/>
            <person name="Zhang H.B."/>
            <person name="Liu Y."/>
            <person name="Hu-Tang G.R."/>
            <person name="Wang J.P."/>
            <person name="Wang J.H."/>
            <person name="Sun Y.H."/>
            <person name="Ni S.B."/>
            <person name="Chen W.B."/>
            <person name="Zhang X.C."/>
            <person name="Jiao Y.N."/>
            <person name="Eichler E.E."/>
            <person name="Li G.H."/>
            <person name="Liu X."/>
            <person name="Gao L.Z."/>
        </authorList>
    </citation>
    <scope>NUCLEOTIDE SEQUENCE [LARGE SCALE GENOMIC DNA]</scope>
    <source>
        <strain evidence="5">cv. GT1</strain>
        <tissue evidence="4">Leaf</tissue>
    </source>
</reference>
<dbReference type="GO" id="GO:0003824">
    <property type="term" value="F:catalytic activity"/>
    <property type="evidence" value="ECO:0007669"/>
    <property type="project" value="InterPro"/>
</dbReference>
<sequence length="592" mass="64729">MKRKELDDVNADFSDSSVLSCSKDSPTGASRIRFGITADGGGRTGGYSSVGGFYWWRRGEGCSKPYPAYESAAGKISIAVLEVWNFLLSTFQAKGNLEEQVLENGNEKPHSRDQKEVLKKVPREEEAADSSMTNSKDGQNKSLRKTKTSCQGAGLTVNVSPYLDKVPKEEKESADSSLTDSNGGQKKSSNKSKKASEKAGIAVRNVFPYFQKVTKEEGAADSSMTNSKDGQNKLSRKTKKSCQRAGLTKSKKASERAGIAVRNVSPYFQKVPKEGAADSNLTDSNCGQKKSSKKRKKPCEGAGLAFPNVLPHFQKICKEEEAAHNSLTDCNDGQKELSKKSIRPCKRAGLAVRVVSPCFCKVPKEGEAACSNLTASHSGQKGSSKKSKKPCERAAPAVRTVSPYFQKVPKEKEAADSSLNDAKHGRKKSSKMGKRSGSISNVLSSSQKRSEAYRSKTPDNTWKPPRSEVGLLQEDHVHDPWRVLVICMLLNCTTGTQVRRVITDFFTLCPDPMTATEVKTQEIENIIEPLGLHRKRVVMIQRLSQEYLGDDWTYVTQPHGVGKDDAALIVDTRGAPTVQASLVFSTGEWINL</sequence>
<keyword evidence="5" id="KW-1185">Reference proteome</keyword>
<evidence type="ECO:0000313" key="5">
    <source>
        <dbReference type="Proteomes" id="UP000467840"/>
    </source>
</evidence>
<feature type="compositionally biased region" description="Low complexity" evidence="3">
    <location>
        <begin position="12"/>
        <end position="25"/>
    </location>
</feature>
<keyword evidence="2" id="KW-0539">Nucleus</keyword>
<evidence type="ECO:0000256" key="1">
    <source>
        <dbReference type="ARBA" id="ARBA00004123"/>
    </source>
</evidence>
<dbReference type="PANTHER" id="PTHR15074:SF0">
    <property type="entry name" value="METHYL-CPG-BINDING DOMAIN PROTEIN 4-LIKE PROTEIN"/>
    <property type="match status" value="1"/>
</dbReference>
<evidence type="ECO:0000256" key="3">
    <source>
        <dbReference type="SAM" id="MobiDB-lite"/>
    </source>
</evidence>
<feature type="compositionally biased region" description="Basic and acidic residues" evidence="3">
    <location>
        <begin position="165"/>
        <end position="174"/>
    </location>
</feature>
<feature type="region of interest" description="Disordered" evidence="3">
    <location>
        <begin position="161"/>
        <end position="201"/>
    </location>
</feature>
<dbReference type="InterPro" id="IPR045138">
    <property type="entry name" value="MeCP2/MBD4"/>
</dbReference>
<organism evidence="4 5">
    <name type="scientific">Hevea brasiliensis</name>
    <name type="common">Para rubber tree</name>
    <name type="synonym">Siphonia brasiliensis</name>
    <dbReference type="NCBI Taxonomy" id="3981"/>
    <lineage>
        <taxon>Eukaryota</taxon>
        <taxon>Viridiplantae</taxon>
        <taxon>Streptophyta</taxon>
        <taxon>Embryophyta</taxon>
        <taxon>Tracheophyta</taxon>
        <taxon>Spermatophyta</taxon>
        <taxon>Magnoliopsida</taxon>
        <taxon>eudicotyledons</taxon>
        <taxon>Gunneridae</taxon>
        <taxon>Pentapetalae</taxon>
        <taxon>rosids</taxon>
        <taxon>fabids</taxon>
        <taxon>Malpighiales</taxon>
        <taxon>Euphorbiaceae</taxon>
        <taxon>Crotonoideae</taxon>
        <taxon>Micrandreae</taxon>
        <taxon>Hevea</taxon>
    </lineage>
</organism>
<dbReference type="EMBL" id="JAAGAX010000015">
    <property type="protein sequence ID" value="KAF2291974.1"/>
    <property type="molecule type" value="Genomic_DNA"/>
</dbReference>
<evidence type="ECO:0008006" key="6">
    <source>
        <dbReference type="Google" id="ProtNLM"/>
    </source>
</evidence>
<comment type="subcellular location">
    <subcellularLocation>
        <location evidence="1">Nucleus</location>
    </subcellularLocation>
</comment>
<evidence type="ECO:0000256" key="2">
    <source>
        <dbReference type="ARBA" id="ARBA00023242"/>
    </source>
</evidence>
<feature type="compositionally biased region" description="Polar residues" evidence="3">
    <location>
        <begin position="130"/>
        <end position="141"/>
    </location>
</feature>
<feature type="compositionally biased region" description="Basic and acidic residues" evidence="3">
    <location>
        <begin position="448"/>
        <end position="457"/>
    </location>
</feature>
<name>A0A6A6KTU6_HEVBR</name>
<accession>A0A6A6KTU6</accession>
<dbReference type="Proteomes" id="UP000467840">
    <property type="component" value="Chromosome 2"/>
</dbReference>
<comment type="caution">
    <text evidence="4">The sequence shown here is derived from an EMBL/GenBank/DDBJ whole genome shotgun (WGS) entry which is preliminary data.</text>
</comment>
<feature type="compositionally biased region" description="Basic and acidic residues" evidence="3">
    <location>
        <begin position="105"/>
        <end position="125"/>
    </location>
</feature>
<feature type="compositionally biased region" description="Basic residues" evidence="3">
    <location>
        <begin position="424"/>
        <end position="434"/>
    </location>
</feature>